<proteinExistence type="predicted"/>
<evidence type="ECO:0008006" key="3">
    <source>
        <dbReference type="Google" id="ProtNLM"/>
    </source>
</evidence>
<accession>A0A5M6IVD5</accession>
<protein>
    <recommendedName>
        <fullName evidence="3">DUF4258 domain-containing protein</fullName>
    </recommendedName>
</protein>
<dbReference type="AlphaFoldDB" id="A0A5M6IVD5"/>
<comment type="caution">
    <text evidence="1">The sequence shown here is derived from an EMBL/GenBank/DDBJ whole genome shotgun (WGS) entry which is preliminary data.</text>
</comment>
<dbReference type="Proteomes" id="UP000325255">
    <property type="component" value="Unassembled WGS sequence"/>
</dbReference>
<evidence type="ECO:0000313" key="2">
    <source>
        <dbReference type="Proteomes" id="UP000325255"/>
    </source>
</evidence>
<sequence length="85" mass="9406">MSIAGGYFVTPHAVRRFRERIAPLPERHALAAIIKSLESPDVRLKPQRDGVTVVVRTRAPFRFRAFVVPSEHPGGMPAVATIFEG</sequence>
<keyword evidence="2" id="KW-1185">Reference proteome</keyword>
<reference evidence="1 2" key="1">
    <citation type="submission" date="2019-09" db="EMBL/GenBank/DDBJ databases">
        <title>Genome sequence of Rhodovastum atsumiense, a diverse member of the Acetobacteraceae family of non-sulfur purple photosynthetic bacteria.</title>
        <authorList>
            <person name="Meyer T."/>
            <person name="Kyndt J."/>
        </authorList>
    </citation>
    <scope>NUCLEOTIDE SEQUENCE [LARGE SCALE GENOMIC DNA]</scope>
    <source>
        <strain evidence="1 2">DSM 21279</strain>
    </source>
</reference>
<dbReference type="RefSeq" id="WP_150041041.1">
    <property type="nucleotide sequence ID" value="NZ_OW485605.1"/>
</dbReference>
<dbReference type="EMBL" id="VWPK01000017">
    <property type="protein sequence ID" value="KAA5611807.1"/>
    <property type="molecule type" value="Genomic_DNA"/>
</dbReference>
<gene>
    <name evidence="1" type="ORF">F1189_12260</name>
</gene>
<evidence type="ECO:0000313" key="1">
    <source>
        <dbReference type="EMBL" id="KAA5611807.1"/>
    </source>
</evidence>
<organism evidence="1 2">
    <name type="scientific">Rhodovastum atsumiense</name>
    <dbReference type="NCBI Taxonomy" id="504468"/>
    <lineage>
        <taxon>Bacteria</taxon>
        <taxon>Pseudomonadati</taxon>
        <taxon>Pseudomonadota</taxon>
        <taxon>Alphaproteobacteria</taxon>
        <taxon>Acetobacterales</taxon>
        <taxon>Acetobacteraceae</taxon>
        <taxon>Rhodovastum</taxon>
    </lineage>
</organism>
<name>A0A5M6IVD5_9PROT</name>